<dbReference type="EMBL" id="VZSA01001987">
    <property type="protein sequence ID" value="NWQ57963.1"/>
    <property type="molecule type" value="Genomic_DNA"/>
</dbReference>
<feature type="non-terminal residue" evidence="4">
    <location>
        <position position="1"/>
    </location>
</feature>
<comment type="caution">
    <text evidence="4">The sequence shown here is derived from an EMBL/GenBank/DDBJ whole genome shotgun (WGS) entry which is preliminary data.</text>
</comment>
<dbReference type="PANTHER" id="PTHR24173">
    <property type="entry name" value="ANKYRIN REPEAT CONTAINING"/>
    <property type="match status" value="1"/>
</dbReference>
<feature type="repeat" description="ANK" evidence="3">
    <location>
        <begin position="29"/>
        <end position="61"/>
    </location>
</feature>
<dbReference type="SUPFAM" id="SSF48403">
    <property type="entry name" value="Ankyrin repeat"/>
    <property type="match status" value="1"/>
</dbReference>
<dbReference type="PROSITE" id="PS50297">
    <property type="entry name" value="ANK_REP_REGION"/>
    <property type="match status" value="1"/>
</dbReference>
<gene>
    <name evidence="4" type="primary">Ankrd33</name>
    <name evidence="4" type="ORF">MELMEL_R09382</name>
</gene>
<reference evidence="4 5" key="1">
    <citation type="submission" date="2019-09" db="EMBL/GenBank/DDBJ databases">
        <title>Bird 10,000 Genomes (B10K) Project - Family phase.</title>
        <authorList>
            <person name="Zhang G."/>
        </authorList>
    </citation>
    <scope>NUCLEOTIDE SEQUENCE [LARGE SCALE GENOMIC DNA]</scope>
    <source>
        <strain evidence="4">OUT-0008</strain>
        <tissue evidence="4">Blood</tissue>
    </source>
</reference>
<evidence type="ECO:0000256" key="2">
    <source>
        <dbReference type="ARBA" id="ARBA00023043"/>
    </source>
</evidence>
<dbReference type="PROSITE" id="PS50088">
    <property type="entry name" value="ANK_REPEAT"/>
    <property type="match status" value="1"/>
</dbReference>
<sequence>MVACCKGFVDIVPLLQKCPYININQQDNDGNTALMMAAQAGHITIVNYLLNYYPALEVDQRDPRGLTALMKAAVQGRQDCVTALLLAG</sequence>
<name>A0A7K4QA56_MELMO</name>
<keyword evidence="5" id="KW-1185">Reference proteome</keyword>
<dbReference type="AlphaFoldDB" id="A0A7K4QA56"/>
<keyword evidence="2 3" id="KW-0040">ANK repeat</keyword>
<dbReference type="InterPro" id="IPR036770">
    <property type="entry name" value="Ankyrin_rpt-contain_sf"/>
</dbReference>
<proteinExistence type="predicted"/>
<dbReference type="Proteomes" id="UP000560247">
    <property type="component" value="Unassembled WGS sequence"/>
</dbReference>
<accession>A0A7K4QA56</accession>
<evidence type="ECO:0000313" key="5">
    <source>
        <dbReference type="Proteomes" id="UP000560247"/>
    </source>
</evidence>
<evidence type="ECO:0000313" key="4">
    <source>
        <dbReference type="EMBL" id="NWQ57963.1"/>
    </source>
</evidence>
<dbReference type="PANTHER" id="PTHR24173:SF40">
    <property type="entry name" value="AGAP006757-PA"/>
    <property type="match status" value="1"/>
</dbReference>
<dbReference type="Pfam" id="PF12796">
    <property type="entry name" value="Ank_2"/>
    <property type="match status" value="1"/>
</dbReference>
<dbReference type="SMART" id="SM00248">
    <property type="entry name" value="ANK"/>
    <property type="match status" value="2"/>
</dbReference>
<feature type="non-terminal residue" evidence="4">
    <location>
        <position position="88"/>
    </location>
</feature>
<organism evidence="4 5">
    <name type="scientific">Melospiza melodia</name>
    <name type="common">Song sparrow</name>
    <name type="synonym">Fringilla melodia</name>
    <dbReference type="NCBI Taxonomy" id="44397"/>
    <lineage>
        <taxon>Eukaryota</taxon>
        <taxon>Metazoa</taxon>
        <taxon>Chordata</taxon>
        <taxon>Craniata</taxon>
        <taxon>Vertebrata</taxon>
        <taxon>Euteleostomi</taxon>
        <taxon>Archelosauria</taxon>
        <taxon>Archosauria</taxon>
        <taxon>Dinosauria</taxon>
        <taxon>Saurischia</taxon>
        <taxon>Theropoda</taxon>
        <taxon>Coelurosauria</taxon>
        <taxon>Aves</taxon>
        <taxon>Neognathae</taxon>
        <taxon>Neoaves</taxon>
        <taxon>Telluraves</taxon>
        <taxon>Australaves</taxon>
        <taxon>Passeriformes</taxon>
        <taxon>Passerellidae</taxon>
        <taxon>Melospiza</taxon>
    </lineage>
</organism>
<keyword evidence="1" id="KW-0677">Repeat</keyword>
<dbReference type="InterPro" id="IPR002110">
    <property type="entry name" value="Ankyrin_rpt"/>
</dbReference>
<protein>
    <submittedName>
        <fullName evidence="4">PANKY protein</fullName>
    </submittedName>
</protein>
<dbReference type="Gene3D" id="1.25.40.20">
    <property type="entry name" value="Ankyrin repeat-containing domain"/>
    <property type="match status" value="1"/>
</dbReference>
<evidence type="ECO:0000256" key="3">
    <source>
        <dbReference type="PROSITE-ProRule" id="PRU00023"/>
    </source>
</evidence>
<evidence type="ECO:0000256" key="1">
    <source>
        <dbReference type="ARBA" id="ARBA00022737"/>
    </source>
</evidence>